<dbReference type="InterPro" id="IPR038765">
    <property type="entry name" value="Papain-like_cys_pep_sf"/>
</dbReference>
<protein>
    <submittedName>
        <fullName evidence="3">14218_t:CDS:1</fullName>
    </submittedName>
</protein>
<sequence>MKMLDTGTKARDTLIEITHKDKEGNEKVLTRKPGERPVSPLFMFTPELEEGLRKIIADSDEVNKHYCETMADSEVKRENDLDDLNDGKKYLEAKKGVLETRLKDREERNEIKDTEIRNLEEEIEEKIRGETGYYPNKIKSEGVKKKEKKLAELKKEQEERVKKANILVAEINEIKKLLESVEKCKENVDNLKGKDKESLFRKIDEVVGDEVYTESATLCEEELLEAQNDLLDEIKATICRSSTKDGKSVSFEEDEINKLKEKCAKYEKKAEAAGRKKDEYGTYINKLLGGAIKENSKLVILIKLLEERHASEREKVKLLDIVKERKIQELERANKVVEAKLEEAYRKLPKDAARKMRARHKRTDSGISIDLSSGWSTPDRPGTPIVSPTKDSLEKLGVMQDTLGDLKKKNDKEKADLAKGYEERIKALREELDELKKRAATENKPQTEEGEKCSVLVHALLEGQVKELKDNLNKAKEELNEKEIKIIELEEENDELKNKHDILSETKNKQEKEDTSHEKIHGKAEENYFKPAGKIELASPYSFYLAKNNRKSGDETKFVELLNLLHGAKGKGKTVFIPVNDANSPDGDGKHWSLLVYEDKKFYHFDSARGMNYKYVEDTVKDLLRQLGTPEIRLDRAIIKKHDIQQGDGVEAEDGAIVKKTFSKLDKEKIFARAQEDFKRFAKGVNDYDKGRTGTIEDKDKENKKISTDGESSKTPTSPIEKSKPAETEDALTAARATISQAEKILGLNEGKLAELETLLKD</sequence>
<comment type="caution">
    <text evidence="3">The sequence shown here is derived from an EMBL/GenBank/DDBJ whole genome shotgun (WGS) entry which is preliminary data.</text>
</comment>
<accession>A0ABN7UMI4</accession>
<dbReference type="SUPFAM" id="SSF54001">
    <property type="entry name" value="Cysteine proteinases"/>
    <property type="match status" value="1"/>
</dbReference>
<evidence type="ECO:0000256" key="1">
    <source>
        <dbReference type="SAM" id="Coils"/>
    </source>
</evidence>
<dbReference type="Gene3D" id="3.40.395.10">
    <property type="entry name" value="Adenoviral Proteinase, Chain A"/>
    <property type="match status" value="1"/>
</dbReference>
<gene>
    <name evidence="3" type="ORF">GMARGA_LOCUS8452</name>
</gene>
<dbReference type="Proteomes" id="UP000789901">
    <property type="component" value="Unassembled WGS sequence"/>
</dbReference>
<keyword evidence="1" id="KW-0175">Coiled coil</keyword>
<name>A0ABN7UMI4_GIGMA</name>
<evidence type="ECO:0000256" key="2">
    <source>
        <dbReference type="SAM" id="MobiDB-lite"/>
    </source>
</evidence>
<feature type="coiled-coil region" evidence="1">
    <location>
        <begin position="102"/>
        <end position="194"/>
    </location>
</feature>
<dbReference type="EMBL" id="CAJVQB010004348">
    <property type="protein sequence ID" value="CAG8633357.1"/>
    <property type="molecule type" value="Genomic_DNA"/>
</dbReference>
<feature type="coiled-coil region" evidence="1">
    <location>
        <begin position="249"/>
        <end position="276"/>
    </location>
</feature>
<keyword evidence="4" id="KW-1185">Reference proteome</keyword>
<reference evidence="3 4" key="1">
    <citation type="submission" date="2021-06" db="EMBL/GenBank/DDBJ databases">
        <authorList>
            <person name="Kallberg Y."/>
            <person name="Tangrot J."/>
            <person name="Rosling A."/>
        </authorList>
    </citation>
    <scope>NUCLEOTIDE SEQUENCE [LARGE SCALE GENOMIC DNA]</scope>
    <source>
        <strain evidence="3 4">120-4 pot B 10/14</strain>
    </source>
</reference>
<evidence type="ECO:0000313" key="3">
    <source>
        <dbReference type="EMBL" id="CAG8633357.1"/>
    </source>
</evidence>
<feature type="region of interest" description="Disordered" evidence="2">
    <location>
        <begin position="691"/>
        <end position="732"/>
    </location>
</feature>
<organism evidence="3 4">
    <name type="scientific">Gigaspora margarita</name>
    <dbReference type="NCBI Taxonomy" id="4874"/>
    <lineage>
        <taxon>Eukaryota</taxon>
        <taxon>Fungi</taxon>
        <taxon>Fungi incertae sedis</taxon>
        <taxon>Mucoromycota</taxon>
        <taxon>Glomeromycotina</taxon>
        <taxon>Glomeromycetes</taxon>
        <taxon>Diversisporales</taxon>
        <taxon>Gigasporaceae</taxon>
        <taxon>Gigaspora</taxon>
    </lineage>
</organism>
<proteinExistence type="predicted"/>
<feature type="coiled-coil region" evidence="1">
    <location>
        <begin position="418"/>
        <end position="513"/>
    </location>
</feature>
<feature type="compositionally biased region" description="Basic and acidic residues" evidence="2">
    <location>
        <begin position="691"/>
        <end position="712"/>
    </location>
</feature>
<feature type="region of interest" description="Disordered" evidence="2">
    <location>
        <begin position="352"/>
        <end position="390"/>
    </location>
</feature>
<evidence type="ECO:0000313" key="4">
    <source>
        <dbReference type="Proteomes" id="UP000789901"/>
    </source>
</evidence>